<protein>
    <recommendedName>
        <fullName evidence="3">Pyridoxamine 5'-phosphate oxidase putative domain-containing protein</fullName>
    </recommendedName>
</protein>
<evidence type="ECO:0000313" key="2">
    <source>
        <dbReference type="Proteomes" id="UP000256514"/>
    </source>
</evidence>
<dbReference type="SUPFAM" id="SSF50475">
    <property type="entry name" value="FMN-binding split barrel"/>
    <property type="match status" value="1"/>
</dbReference>
<dbReference type="Proteomes" id="UP000256514">
    <property type="component" value="Unassembled WGS sequence"/>
</dbReference>
<dbReference type="AlphaFoldDB" id="A0A3D8IML1"/>
<sequence>MHQAIRDFLHSQHVMSLSVLQPHTESTPQTTQDSHISQSFYIHSANCFYAFDVTQYALICKSEPHTLHIQLATQYPNVSVTIATNTLKIAKIKGVQIRAYFSTATQEQQDIYYARFPFARLGNGEMYALHILYAKYTDNTLMLSKKLEFHKHT</sequence>
<accession>A0A3D8IML1</accession>
<dbReference type="OrthoDB" id="663512at2"/>
<dbReference type="EMBL" id="NXLT01000008">
    <property type="protein sequence ID" value="RDU66195.1"/>
    <property type="molecule type" value="Genomic_DNA"/>
</dbReference>
<name>A0A3D8IML1_9HELI</name>
<organism evidence="1 2">
    <name type="scientific">Helicobacter equorum</name>
    <dbReference type="NCBI Taxonomy" id="361872"/>
    <lineage>
        <taxon>Bacteria</taxon>
        <taxon>Pseudomonadati</taxon>
        <taxon>Campylobacterota</taxon>
        <taxon>Epsilonproteobacteria</taxon>
        <taxon>Campylobacterales</taxon>
        <taxon>Helicobacteraceae</taxon>
        <taxon>Helicobacter</taxon>
    </lineage>
</organism>
<gene>
    <name evidence="1" type="ORF">CQA54_07965</name>
</gene>
<comment type="caution">
    <text evidence="1">The sequence shown here is derived from an EMBL/GenBank/DDBJ whole genome shotgun (WGS) entry which is preliminary data.</text>
</comment>
<evidence type="ECO:0008006" key="3">
    <source>
        <dbReference type="Google" id="ProtNLM"/>
    </source>
</evidence>
<evidence type="ECO:0000313" key="1">
    <source>
        <dbReference type="EMBL" id="RDU66195.1"/>
    </source>
</evidence>
<reference evidence="1 2" key="1">
    <citation type="submission" date="2018-04" db="EMBL/GenBank/DDBJ databases">
        <title>Novel Campyloabacter and Helicobacter Species and Strains.</title>
        <authorList>
            <person name="Mannion A.J."/>
            <person name="Shen Z."/>
            <person name="Fox J.G."/>
        </authorList>
    </citation>
    <scope>NUCLEOTIDE SEQUENCE [LARGE SCALE GENOMIC DNA]</scope>
    <source>
        <strain evidence="1 2">MIT 12-6600</strain>
    </source>
</reference>
<dbReference type="RefSeq" id="WP_115571561.1">
    <property type="nucleotide sequence ID" value="NZ_NXLT01000008.1"/>
</dbReference>
<keyword evidence="2" id="KW-1185">Reference proteome</keyword>
<proteinExistence type="predicted"/>